<organism evidence="1 2">
    <name type="scientific">Rhodocollybia butyracea</name>
    <dbReference type="NCBI Taxonomy" id="206335"/>
    <lineage>
        <taxon>Eukaryota</taxon>
        <taxon>Fungi</taxon>
        <taxon>Dikarya</taxon>
        <taxon>Basidiomycota</taxon>
        <taxon>Agaricomycotina</taxon>
        <taxon>Agaricomycetes</taxon>
        <taxon>Agaricomycetidae</taxon>
        <taxon>Agaricales</taxon>
        <taxon>Marasmiineae</taxon>
        <taxon>Omphalotaceae</taxon>
        <taxon>Rhodocollybia</taxon>
    </lineage>
</organism>
<accession>A0A9P5PY40</accession>
<dbReference type="EMBL" id="JADNRY010000033">
    <property type="protein sequence ID" value="KAF9071368.1"/>
    <property type="molecule type" value="Genomic_DNA"/>
</dbReference>
<dbReference type="Proteomes" id="UP000772434">
    <property type="component" value="Unassembled WGS sequence"/>
</dbReference>
<gene>
    <name evidence="1" type="ORF">BDP27DRAFT_1446425</name>
</gene>
<reference evidence="1" key="1">
    <citation type="submission" date="2020-11" db="EMBL/GenBank/DDBJ databases">
        <authorList>
            <consortium name="DOE Joint Genome Institute"/>
            <person name="Ahrendt S."/>
            <person name="Riley R."/>
            <person name="Andreopoulos W."/>
            <person name="Labutti K."/>
            <person name="Pangilinan J."/>
            <person name="Ruiz-Duenas F.J."/>
            <person name="Barrasa J.M."/>
            <person name="Sanchez-Garcia M."/>
            <person name="Camarero S."/>
            <person name="Miyauchi S."/>
            <person name="Serrano A."/>
            <person name="Linde D."/>
            <person name="Babiker R."/>
            <person name="Drula E."/>
            <person name="Ayuso-Fernandez I."/>
            <person name="Pacheco R."/>
            <person name="Padilla G."/>
            <person name="Ferreira P."/>
            <person name="Barriuso J."/>
            <person name="Kellner H."/>
            <person name="Castanera R."/>
            <person name="Alfaro M."/>
            <person name="Ramirez L."/>
            <person name="Pisabarro A.G."/>
            <person name="Kuo A."/>
            <person name="Tritt A."/>
            <person name="Lipzen A."/>
            <person name="He G."/>
            <person name="Yan M."/>
            <person name="Ng V."/>
            <person name="Cullen D."/>
            <person name="Martin F."/>
            <person name="Rosso M.-N."/>
            <person name="Henrissat B."/>
            <person name="Hibbett D."/>
            <person name="Martinez A.T."/>
            <person name="Grigoriev I.V."/>
        </authorList>
    </citation>
    <scope>NUCLEOTIDE SEQUENCE</scope>
    <source>
        <strain evidence="1">AH 40177</strain>
    </source>
</reference>
<sequence>MVLADVDASRFFLPSPTRIGSCLATRRRKLCLIRRAQTLSSDLTIPMPISPRSSSTAFYTMMHSCFALPHEIQSKPQDIPRHRSCRWRPENGSFSLPSEIAADRTALFAAYDDFDSDSADSGPCECSLAVQDWKVESWRQTVQPEVALDSDSDHDSNPATVT</sequence>
<keyword evidence="2" id="KW-1185">Reference proteome</keyword>
<comment type="caution">
    <text evidence="1">The sequence shown here is derived from an EMBL/GenBank/DDBJ whole genome shotgun (WGS) entry which is preliminary data.</text>
</comment>
<protein>
    <submittedName>
        <fullName evidence="1">Uncharacterized protein</fullName>
    </submittedName>
</protein>
<evidence type="ECO:0000313" key="1">
    <source>
        <dbReference type="EMBL" id="KAF9071368.1"/>
    </source>
</evidence>
<proteinExistence type="predicted"/>
<dbReference type="AlphaFoldDB" id="A0A9P5PY40"/>
<evidence type="ECO:0000313" key="2">
    <source>
        <dbReference type="Proteomes" id="UP000772434"/>
    </source>
</evidence>
<name>A0A9P5PY40_9AGAR</name>